<proteinExistence type="predicted"/>
<keyword evidence="5" id="KW-0413">Isomerase</keyword>
<dbReference type="GO" id="GO:0046872">
    <property type="term" value="F:metal ion binding"/>
    <property type="evidence" value="ECO:0007669"/>
    <property type="project" value="UniProtKB-KW"/>
</dbReference>
<evidence type="ECO:0008006" key="11">
    <source>
        <dbReference type="Google" id="ProtNLM"/>
    </source>
</evidence>
<dbReference type="SUPFAM" id="SSF55957">
    <property type="entry name" value="Phosphoglucomutase, C-terminal domain"/>
    <property type="match status" value="1"/>
</dbReference>
<dbReference type="Proteomes" id="UP000177690">
    <property type="component" value="Unassembled WGS sequence"/>
</dbReference>
<feature type="domain" description="Alpha-D-phosphohexomutase alpha/beta/alpha" evidence="8">
    <location>
        <begin position="140"/>
        <end position="231"/>
    </location>
</feature>
<dbReference type="PRINTS" id="PR00509">
    <property type="entry name" value="PGMPMM"/>
</dbReference>
<protein>
    <recommendedName>
        <fullName evidence="11">Phosphomannomutase</fullName>
    </recommendedName>
</protein>
<evidence type="ECO:0000313" key="9">
    <source>
        <dbReference type="EMBL" id="OGY67349.1"/>
    </source>
</evidence>
<dbReference type="Pfam" id="PF00408">
    <property type="entry name" value="PGM_PMM_IV"/>
    <property type="match status" value="1"/>
</dbReference>
<dbReference type="Pfam" id="PF02880">
    <property type="entry name" value="PGM_PMM_III"/>
    <property type="match status" value="1"/>
</dbReference>
<evidence type="ECO:0000256" key="3">
    <source>
        <dbReference type="ARBA" id="ARBA00022723"/>
    </source>
</evidence>
<dbReference type="GO" id="GO:0005975">
    <property type="term" value="P:carbohydrate metabolic process"/>
    <property type="evidence" value="ECO:0007669"/>
    <property type="project" value="InterPro"/>
</dbReference>
<sequence>MPKIKKYFRNHRRVVSNGMGYLDLYAKFLKKFFKPKALIRVVFDCSNGTTGIILKRLFLKSKLRSILINYNPDGSFPAHGPNPMVPGALRDLQLAVKKYKADLGVIFDADGDRVFFVDERGREIHSDIVAGLLGVAVKEDVILDLRCGYLARELLVKAGKKIIDSRVGAYFIKKLMREKKVEFAGELSAHYYFKDFFFADAGIFAAIQMINQVSLLKIRGRSLAKWIDSLPTYFRSGELNFKVVNKSEAMKRIENFYKKSASKISYLDGVKMEFSDAAHAEALAKAWWFNIRPSNTENLLRLNLEAKDRKVFQSKLDEIKKLIEK</sequence>
<evidence type="ECO:0000259" key="7">
    <source>
        <dbReference type="Pfam" id="PF02879"/>
    </source>
</evidence>
<dbReference type="InterPro" id="IPR005845">
    <property type="entry name" value="A-D-PHexomutase_a/b/a-II"/>
</dbReference>
<feature type="domain" description="Alpha-D-phosphohexomutase C-terminal" evidence="6">
    <location>
        <begin position="238"/>
        <end position="319"/>
    </location>
</feature>
<dbReference type="InterPro" id="IPR005843">
    <property type="entry name" value="A-D-PHexomutase_C"/>
</dbReference>
<evidence type="ECO:0000259" key="8">
    <source>
        <dbReference type="Pfam" id="PF02880"/>
    </source>
</evidence>
<evidence type="ECO:0000256" key="4">
    <source>
        <dbReference type="ARBA" id="ARBA00022842"/>
    </source>
</evidence>
<evidence type="ECO:0000313" key="10">
    <source>
        <dbReference type="Proteomes" id="UP000177690"/>
    </source>
</evidence>
<name>A0A1G1ZSA6_9BACT</name>
<keyword evidence="4" id="KW-0460">Magnesium</keyword>
<dbReference type="AlphaFoldDB" id="A0A1G1ZSA6"/>
<dbReference type="InterPro" id="IPR005841">
    <property type="entry name" value="Alpha-D-phosphohexomutase_SF"/>
</dbReference>
<dbReference type="EMBL" id="MHJL01000025">
    <property type="protein sequence ID" value="OGY67349.1"/>
    <property type="molecule type" value="Genomic_DNA"/>
</dbReference>
<dbReference type="PANTHER" id="PTHR43771">
    <property type="entry name" value="PHOSPHOMANNOMUTASE"/>
    <property type="match status" value="1"/>
</dbReference>
<reference evidence="9 10" key="1">
    <citation type="journal article" date="2016" name="Nat. Commun.">
        <title>Thousands of microbial genomes shed light on interconnected biogeochemical processes in an aquifer system.</title>
        <authorList>
            <person name="Anantharaman K."/>
            <person name="Brown C.T."/>
            <person name="Hug L.A."/>
            <person name="Sharon I."/>
            <person name="Castelle C.J."/>
            <person name="Probst A.J."/>
            <person name="Thomas B.C."/>
            <person name="Singh A."/>
            <person name="Wilkins M.J."/>
            <person name="Karaoz U."/>
            <person name="Brodie E.L."/>
            <person name="Williams K.H."/>
            <person name="Hubbard S.S."/>
            <person name="Banfield J.F."/>
        </authorList>
    </citation>
    <scope>NUCLEOTIDE SEQUENCE [LARGE SCALE GENOMIC DNA]</scope>
</reference>
<evidence type="ECO:0000256" key="2">
    <source>
        <dbReference type="ARBA" id="ARBA00022553"/>
    </source>
</evidence>
<dbReference type="InterPro" id="IPR016055">
    <property type="entry name" value="A-D-PHexomutase_a/b/a-I/II/III"/>
</dbReference>
<dbReference type="GO" id="GO:0016868">
    <property type="term" value="F:intramolecular phosphotransferase activity"/>
    <property type="evidence" value="ECO:0007669"/>
    <property type="project" value="InterPro"/>
</dbReference>
<dbReference type="Gene3D" id="3.40.120.10">
    <property type="entry name" value="Alpha-D-Glucose-1,6-Bisphosphate, subunit A, domain 3"/>
    <property type="match status" value="2"/>
</dbReference>
<organism evidence="9 10">
    <name type="scientific">Candidatus Harrisonbacteria bacterium RIFCSPLOWO2_02_FULL_41_13b</name>
    <dbReference type="NCBI Taxonomy" id="1798409"/>
    <lineage>
        <taxon>Bacteria</taxon>
        <taxon>Candidatus Harrisoniibacteriota</taxon>
    </lineage>
</organism>
<keyword evidence="3" id="KW-0479">Metal-binding</keyword>
<dbReference type="Pfam" id="PF02879">
    <property type="entry name" value="PGM_PMM_II"/>
    <property type="match status" value="1"/>
</dbReference>
<dbReference type="InterPro" id="IPR036900">
    <property type="entry name" value="A-D-PHexomutase_C_sf"/>
</dbReference>
<dbReference type="SUPFAM" id="SSF53738">
    <property type="entry name" value="Phosphoglucomutase, first 3 domains"/>
    <property type="match status" value="2"/>
</dbReference>
<keyword evidence="2" id="KW-0597">Phosphoprotein</keyword>
<evidence type="ECO:0000256" key="1">
    <source>
        <dbReference type="ARBA" id="ARBA00001946"/>
    </source>
</evidence>
<gene>
    <name evidence="9" type="ORF">A3I24_01865</name>
</gene>
<dbReference type="Gene3D" id="3.30.310.50">
    <property type="entry name" value="Alpha-D-phosphohexomutase, C-terminal domain"/>
    <property type="match status" value="1"/>
</dbReference>
<feature type="domain" description="Alpha-D-phosphohexomutase alpha/beta/alpha" evidence="7">
    <location>
        <begin position="23"/>
        <end position="121"/>
    </location>
</feature>
<dbReference type="PANTHER" id="PTHR43771:SF1">
    <property type="entry name" value="PHOSPHOMANNOMUTASE"/>
    <property type="match status" value="1"/>
</dbReference>
<evidence type="ECO:0000259" key="6">
    <source>
        <dbReference type="Pfam" id="PF00408"/>
    </source>
</evidence>
<comment type="cofactor">
    <cofactor evidence="1">
        <name>Mg(2+)</name>
        <dbReference type="ChEBI" id="CHEBI:18420"/>
    </cofactor>
</comment>
<evidence type="ECO:0000256" key="5">
    <source>
        <dbReference type="ARBA" id="ARBA00023235"/>
    </source>
</evidence>
<dbReference type="InterPro" id="IPR005846">
    <property type="entry name" value="A-D-PHexomutase_a/b/a-III"/>
</dbReference>
<comment type="caution">
    <text evidence="9">The sequence shown here is derived from an EMBL/GenBank/DDBJ whole genome shotgun (WGS) entry which is preliminary data.</text>
</comment>
<accession>A0A1G1ZSA6</accession>
<dbReference type="STRING" id="1798409.A3I24_01865"/>